<keyword evidence="3" id="KW-1185">Reference proteome</keyword>
<feature type="transmembrane region" description="Helical" evidence="1">
    <location>
        <begin position="81"/>
        <end position="102"/>
    </location>
</feature>
<keyword evidence="1" id="KW-1133">Transmembrane helix</keyword>
<organism evidence="2 3">
    <name type="scientific">Stylosanthes scabra</name>
    <dbReference type="NCBI Taxonomy" id="79078"/>
    <lineage>
        <taxon>Eukaryota</taxon>
        <taxon>Viridiplantae</taxon>
        <taxon>Streptophyta</taxon>
        <taxon>Embryophyta</taxon>
        <taxon>Tracheophyta</taxon>
        <taxon>Spermatophyta</taxon>
        <taxon>Magnoliopsida</taxon>
        <taxon>eudicotyledons</taxon>
        <taxon>Gunneridae</taxon>
        <taxon>Pentapetalae</taxon>
        <taxon>rosids</taxon>
        <taxon>fabids</taxon>
        <taxon>Fabales</taxon>
        <taxon>Fabaceae</taxon>
        <taxon>Papilionoideae</taxon>
        <taxon>50 kb inversion clade</taxon>
        <taxon>dalbergioids sensu lato</taxon>
        <taxon>Dalbergieae</taxon>
        <taxon>Pterocarpus clade</taxon>
        <taxon>Stylosanthes</taxon>
    </lineage>
</organism>
<keyword evidence="1" id="KW-0812">Transmembrane</keyword>
<protein>
    <submittedName>
        <fullName evidence="2">Uncharacterized protein</fullName>
    </submittedName>
</protein>
<dbReference type="EMBL" id="JASCZI010060452">
    <property type="protein sequence ID" value="MED6131883.1"/>
    <property type="molecule type" value="Genomic_DNA"/>
</dbReference>
<feature type="transmembrane region" description="Helical" evidence="1">
    <location>
        <begin position="135"/>
        <end position="157"/>
    </location>
</feature>
<dbReference type="PANTHER" id="PTHR33133:SF5">
    <property type="entry name" value="OS08G0107100 PROTEIN"/>
    <property type="match status" value="1"/>
</dbReference>
<sequence length="165" mass="19199">MTIMNKEQQDKQHLGLFGIYKDSYKIILSWRKIFTKITLSLILPLSFVSLIQALVSVLLYSKILDHLPQTKTLSETVYSEWVIFFAFNLLYSALPVTFLLLATAICKSFFTSIHDDDDDEVVNLNKVMMSIVRKAWAALISWHWTIYLCVYVVYFIVNSVALLFW</sequence>
<comment type="caution">
    <text evidence="2">The sequence shown here is derived from an EMBL/GenBank/DDBJ whole genome shotgun (WGS) entry which is preliminary data.</text>
</comment>
<name>A0ABU6S765_9FABA</name>
<evidence type="ECO:0000313" key="2">
    <source>
        <dbReference type="EMBL" id="MED6131883.1"/>
    </source>
</evidence>
<evidence type="ECO:0000313" key="3">
    <source>
        <dbReference type="Proteomes" id="UP001341840"/>
    </source>
</evidence>
<dbReference type="PANTHER" id="PTHR33133">
    <property type="entry name" value="OS08G0107100 PROTEIN-RELATED"/>
    <property type="match status" value="1"/>
</dbReference>
<accession>A0ABU6S765</accession>
<gene>
    <name evidence="2" type="ORF">PIB30_014100</name>
</gene>
<keyword evidence="1" id="KW-0472">Membrane</keyword>
<dbReference type="Proteomes" id="UP001341840">
    <property type="component" value="Unassembled WGS sequence"/>
</dbReference>
<evidence type="ECO:0000256" key="1">
    <source>
        <dbReference type="SAM" id="Phobius"/>
    </source>
</evidence>
<proteinExistence type="predicted"/>
<feature type="transmembrane region" description="Helical" evidence="1">
    <location>
        <begin position="37"/>
        <end position="61"/>
    </location>
</feature>
<reference evidence="2 3" key="1">
    <citation type="journal article" date="2023" name="Plants (Basel)">
        <title>Bridging the Gap: Combining Genomics and Transcriptomics Approaches to Understand Stylosanthes scabra, an Orphan Legume from the Brazilian Caatinga.</title>
        <authorList>
            <person name="Ferreira-Neto J.R.C."/>
            <person name="da Silva M.D."/>
            <person name="Binneck E."/>
            <person name="de Melo N.F."/>
            <person name="da Silva R.H."/>
            <person name="de Melo A.L.T.M."/>
            <person name="Pandolfi V."/>
            <person name="Bustamante F.O."/>
            <person name="Brasileiro-Vidal A.C."/>
            <person name="Benko-Iseppon A.M."/>
        </authorList>
    </citation>
    <scope>NUCLEOTIDE SEQUENCE [LARGE SCALE GENOMIC DNA]</scope>
    <source>
        <tissue evidence="2">Leaves</tissue>
    </source>
</reference>